<dbReference type="InterPro" id="IPR051052">
    <property type="entry name" value="Diverse_substrate_MTase"/>
</dbReference>
<dbReference type="EC" id="2.1.1.-" evidence="5"/>
<dbReference type="GO" id="GO:0008757">
    <property type="term" value="F:S-adenosylmethionine-dependent methyltransferase activity"/>
    <property type="evidence" value="ECO:0007669"/>
    <property type="project" value="InterPro"/>
</dbReference>
<evidence type="ECO:0000259" key="4">
    <source>
        <dbReference type="Pfam" id="PF08241"/>
    </source>
</evidence>
<dbReference type="Proteomes" id="UP000245974">
    <property type="component" value="Unassembled WGS sequence"/>
</dbReference>
<dbReference type="PANTHER" id="PTHR44942">
    <property type="entry name" value="METHYLTRANSF_11 DOMAIN-CONTAINING PROTEIN"/>
    <property type="match status" value="1"/>
</dbReference>
<dbReference type="PANTHER" id="PTHR44942:SF4">
    <property type="entry name" value="METHYLTRANSFERASE TYPE 11 DOMAIN-CONTAINING PROTEIN"/>
    <property type="match status" value="1"/>
</dbReference>
<dbReference type="InterPro" id="IPR013216">
    <property type="entry name" value="Methyltransf_11"/>
</dbReference>
<keyword evidence="2 5" id="KW-0489">Methyltransferase</keyword>
<dbReference type="GO" id="GO:0032259">
    <property type="term" value="P:methylation"/>
    <property type="evidence" value="ECO:0007669"/>
    <property type="project" value="UniProtKB-KW"/>
</dbReference>
<organism evidence="5 6">
    <name type="scientific">Acinetobacter stercoris</name>
    <dbReference type="NCBI Taxonomy" id="2126983"/>
    <lineage>
        <taxon>Bacteria</taxon>
        <taxon>Pseudomonadati</taxon>
        <taxon>Pseudomonadota</taxon>
        <taxon>Gammaproteobacteria</taxon>
        <taxon>Moraxellales</taxon>
        <taxon>Moraxellaceae</taxon>
        <taxon>Acinetobacter</taxon>
    </lineage>
</organism>
<dbReference type="CDD" id="cd02440">
    <property type="entry name" value="AdoMet_MTases"/>
    <property type="match status" value="1"/>
</dbReference>
<reference evidence="6" key="1">
    <citation type="submission" date="2018-03" db="EMBL/GenBank/DDBJ databases">
        <authorList>
            <person name="Blom J."/>
        </authorList>
    </citation>
    <scope>NUCLEOTIDE SEQUENCE [LARGE SCALE GENOMIC DNA]</scope>
    <source>
        <strain evidence="6">KPC-SM-21</strain>
    </source>
</reference>
<evidence type="ECO:0000256" key="3">
    <source>
        <dbReference type="ARBA" id="ARBA00022679"/>
    </source>
</evidence>
<name>A0A2U3N3J8_9GAMM</name>
<feature type="domain" description="Methyltransferase type 11" evidence="4">
    <location>
        <begin position="39"/>
        <end position="126"/>
    </location>
</feature>
<dbReference type="InterPro" id="IPR029063">
    <property type="entry name" value="SAM-dependent_MTases_sf"/>
</dbReference>
<evidence type="ECO:0000313" key="6">
    <source>
        <dbReference type="Proteomes" id="UP000245974"/>
    </source>
</evidence>
<comment type="similarity">
    <text evidence="1">Belongs to the methyltransferase superfamily.</text>
</comment>
<dbReference type="Gene3D" id="3.40.50.150">
    <property type="entry name" value="Vaccinia Virus protein VP39"/>
    <property type="match status" value="1"/>
</dbReference>
<evidence type="ECO:0000313" key="5">
    <source>
        <dbReference type="EMBL" id="SPL72194.1"/>
    </source>
</evidence>
<proteinExistence type="inferred from homology"/>
<dbReference type="OrthoDB" id="9797252at2"/>
<protein>
    <submittedName>
        <fullName evidence="5">Putative methyltransferase YcgJ</fullName>
        <ecNumber evidence="5">2.1.1.-</ecNumber>
    </submittedName>
</protein>
<dbReference type="AlphaFoldDB" id="A0A2U3N3J8"/>
<accession>A0A2U3N3J8</accession>
<keyword evidence="6" id="KW-1185">Reference proteome</keyword>
<dbReference type="SUPFAM" id="SSF53335">
    <property type="entry name" value="S-adenosyl-L-methionine-dependent methyltransferases"/>
    <property type="match status" value="1"/>
</dbReference>
<dbReference type="RefSeq" id="WP_121975590.1">
    <property type="nucleotide sequence ID" value="NZ_OOGT01000233.1"/>
</dbReference>
<dbReference type="EMBL" id="OOGT01000233">
    <property type="protein sequence ID" value="SPL72194.1"/>
    <property type="molecule type" value="Genomic_DNA"/>
</dbReference>
<sequence>MKYLFSDHSELYSQARPSYPVSIVQEILKLVQEHHFAWDCGAGSGQFTQVLAPYFDHVVATDISEQQLQHATYLENVSYQVQSAEQTTFADHSFDLISVAQAIHWFDFKKFYKEVERTLKPDGILAVIGYGLIHVEPLELNQHIQKLYFETLKDDWDVERHYIDEGYKTIPFPFEEIEMPVLKMQYQWSARQLLDYLSTWSAIKHYRKKNIDNPLIFIEKYLGCTSQPISVEFPVLFRCGKVSPKKQKKVLRKGSK</sequence>
<gene>
    <name evidence="5" type="primary">ycgJ_2</name>
    <name evidence="5" type="ORF">KPC_3372</name>
</gene>
<dbReference type="Pfam" id="PF08241">
    <property type="entry name" value="Methyltransf_11"/>
    <property type="match status" value="1"/>
</dbReference>
<keyword evidence="3 5" id="KW-0808">Transferase</keyword>
<evidence type="ECO:0000256" key="1">
    <source>
        <dbReference type="ARBA" id="ARBA00008361"/>
    </source>
</evidence>
<evidence type="ECO:0000256" key="2">
    <source>
        <dbReference type="ARBA" id="ARBA00022603"/>
    </source>
</evidence>
<dbReference type="InParanoid" id="A0A2U3N3J8"/>